<evidence type="ECO:0000313" key="2">
    <source>
        <dbReference type="Proteomes" id="UP000297814"/>
    </source>
</evidence>
<protein>
    <submittedName>
        <fullName evidence="1">Uncharacterized protein</fullName>
    </submittedName>
</protein>
<dbReference type="EMBL" id="PQXK01000072">
    <property type="protein sequence ID" value="TGO38564.1"/>
    <property type="molecule type" value="Genomic_DNA"/>
</dbReference>
<gene>
    <name evidence="1" type="ORF">BHYA_0072g00270</name>
</gene>
<reference evidence="1 2" key="1">
    <citation type="submission" date="2017-12" db="EMBL/GenBank/DDBJ databases">
        <title>Comparative genomics of Botrytis spp.</title>
        <authorList>
            <person name="Valero-Jimenez C.A."/>
            <person name="Tapia P."/>
            <person name="Veloso J."/>
            <person name="Silva-Moreno E."/>
            <person name="Staats M."/>
            <person name="Valdes J.H."/>
            <person name="Van Kan J.A.L."/>
        </authorList>
    </citation>
    <scope>NUCLEOTIDE SEQUENCE [LARGE SCALE GENOMIC DNA]</scope>
    <source>
        <strain evidence="1 2">Bh0001</strain>
    </source>
</reference>
<accession>A0A4Z1GNM7</accession>
<sequence length="66" mass="7619">MHGTCQNVRELQNQSTTGLYSKFKAKFKAKFKSSIVSVNVNVNVNVNFNFNFNTHVILFFQPTFDK</sequence>
<dbReference type="Proteomes" id="UP000297814">
    <property type="component" value="Unassembled WGS sequence"/>
</dbReference>
<keyword evidence="2" id="KW-1185">Reference proteome</keyword>
<comment type="caution">
    <text evidence="1">The sequence shown here is derived from an EMBL/GenBank/DDBJ whole genome shotgun (WGS) entry which is preliminary data.</text>
</comment>
<organism evidence="1 2">
    <name type="scientific">Botrytis hyacinthi</name>
    <dbReference type="NCBI Taxonomy" id="278943"/>
    <lineage>
        <taxon>Eukaryota</taxon>
        <taxon>Fungi</taxon>
        <taxon>Dikarya</taxon>
        <taxon>Ascomycota</taxon>
        <taxon>Pezizomycotina</taxon>
        <taxon>Leotiomycetes</taxon>
        <taxon>Helotiales</taxon>
        <taxon>Sclerotiniaceae</taxon>
        <taxon>Botrytis</taxon>
    </lineage>
</organism>
<name>A0A4Z1GNM7_9HELO</name>
<dbReference type="AlphaFoldDB" id="A0A4Z1GNM7"/>
<proteinExistence type="predicted"/>
<evidence type="ECO:0000313" key="1">
    <source>
        <dbReference type="EMBL" id="TGO38564.1"/>
    </source>
</evidence>